<evidence type="ECO:0000256" key="4">
    <source>
        <dbReference type="ARBA" id="ARBA00022475"/>
    </source>
</evidence>
<dbReference type="InterPro" id="IPR036890">
    <property type="entry name" value="HATPase_C_sf"/>
</dbReference>
<accession>A0A136WD67</accession>
<evidence type="ECO:0000256" key="8">
    <source>
        <dbReference type="ARBA" id="ARBA00022989"/>
    </source>
</evidence>
<dbReference type="PROSITE" id="PS50109">
    <property type="entry name" value="HIS_KIN"/>
    <property type="match status" value="1"/>
</dbReference>
<dbReference type="STRING" id="36847.CLNEO_21260"/>
<keyword evidence="7 13" id="KW-0418">Kinase</keyword>
<dbReference type="PATRIC" id="fig|36847.3.peg.2493"/>
<dbReference type="GO" id="GO:0016036">
    <property type="term" value="P:cellular response to phosphate starvation"/>
    <property type="evidence" value="ECO:0007669"/>
    <property type="project" value="TreeGrafter"/>
</dbReference>
<keyword evidence="5 13" id="KW-0808">Transferase</keyword>
<sequence length="336" mass="38904">MKLIKYLKDKILFIVLQAAICIFLFFVLKVYHVNNYASTLTILSVIFADIFWLIFDYTYRSIYYKKLLNNLAQMDKKHLIAGLLEEAHFTDAEIMSEVIKETTKAMNDEIAAYKITQDEYREYVETWIHEIKTPLSCIDIICKNNRNDVTRKIAEETQKVDNYIEQALFYARSTNVVADYSIKKLILADVVKNTVKKNSKQLIACHTQVYFELNDFTVYADEKWLDFIIGQIIANSIKYKKETLELSFFGSENQDSVILSIKDNGIGIPESDRSKVFEKGFTGKNGRAYAKSTGIGLYLCRILCEKMYLGLKIESAVEEGTTLQIIFPKDRQLFMK</sequence>
<feature type="transmembrane region" description="Helical" evidence="11">
    <location>
        <begin position="37"/>
        <end position="55"/>
    </location>
</feature>
<dbReference type="OrthoDB" id="9780487at2"/>
<feature type="domain" description="Histidine kinase" evidence="12">
    <location>
        <begin position="126"/>
        <end position="331"/>
    </location>
</feature>
<keyword evidence="10 11" id="KW-0472">Membrane</keyword>
<feature type="transmembrane region" description="Helical" evidence="11">
    <location>
        <begin position="12"/>
        <end position="31"/>
    </location>
</feature>
<dbReference type="PANTHER" id="PTHR45453">
    <property type="entry name" value="PHOSPHATE REGULON SENSOR PROTEIN PHOR"/>
    <property type="match status" value="1"/>
</dbReference>
<evidence type="ECO:0000313" key="13">
    <source>
        <dbReference type="EMBL" id="KXL52430.1"/>
    </source>
</evidence>
<dbReference type="SMART" id="SM00387">
    <property type="entry name" value="HATPase_c"/>
    <property type="match status" value="1"/>
</dbReference>
<reference evidence="13 14" key="1">
    <citation type="submission" date="2016-01" db="EMBL/GenBank/DDBJ databases">
        <title>Genome sequence of Clostridium neopropionicum X4, DSM-3847.</title>
        <authorList>
            <person name="Poehlein A."/>
            <person name="Beck M.H."/>
            <person name="Bengelsdorf F.R."/>
            <person name="Daniel R."/>
            <person name="Duerre P."/>
        </authorList>
    </citation>
    <scope>NUCLEOTIDE SEQUENCE [LARGE SCALE GENOMIC DNA]</scope>
    <source>
        <strain evidence="13 14">DSM-3847</strain>
    </source>
</reference>
<dbReference type="PRINTS" id="PR00344">
    <property type="entry name" value="BCTRLSENSOR"/>
</dbReference>
<evidence type="ECO:0000256" key="6">
    <source>
        <dbReference type="ARBA" id="ARBA00022692"/>
    </source>
</evidence>
<evidence type="ECO:0000256" key="2">
    <source>
        <dbReference type="ARBA" id="ARBA00004651"/>
    </source>
</evidence>
<dbReference type="GO" id="GO:0005886">
    <property type="term" value="C:plasma membrane"/>
    <property type="evidence" value="ECO:0007669"/>
    <property type="project" value="UniProtKB-SubCell"/>
</dbReference>
<protein>
    <recommendedName>
        <fullName evidence="3">histidine kinase</fullName>
        <ecNumber evidence="3">2.7.13.3</ecNumber>
    </recommendedName>
</protein>
<dbReference type="AlphaFoldDB" id="A0A136WD67"/>
<evidence type="ECO:0000256" key="5">
    <source>
        <dbReference type="ARBA" id="ARBA00022679"/>
    </source>
</evidence>
<dbReference type="InterPro" id="IPR050351">
    <property type="entry name" value="BphY/WalK/GraS-like"/>
</dbReference>
<comment type="caution">
    <text evidence="13">The sequence shown here is derived from an EMBL/GenBank/DDBJ whole genome shotgun (WGS) entry which is preliminary data.</text>
</comment>
<organism evidence="13 14">
    <name type="scientific">Anaerotignum neopropionicum</name>
    <dbReference type="NCBI Taxonomy" id="36847"/>
    <lineage>
        <taxon>Bacteria</taxon>
        <taxon>Bacillati</taxon>
        <taxon>Bacillota</taxon>
        <taxon>Clostridia</taxon>
        <taxon>Lachnospirales</taxon>
        <taxon>Anaerotignaceae</taxon>
        <taxon>Anaerotignum</taxon>
    </lineage>
</organism>
<keyword evidence="6 11" id="KW-0812">Transmembrane</keyword>
<keyword evidence="9" id="KW-0902">Two-component regulatory system</keyword>
<comment type="catalytic activity">
    <reaction evidence="1">
        <text>ATP + protein L-histidine = ADP + protein N-phospho-L-histidine.</text>
        <dbReference type="EC" id="2.7.13.3"/>
    </reaction>
</comment>
<evidence type="ECO:0000256" key="9">
    <source>
        <dbReference type="ARBA" id="ARBA00023012"/>
    </source>
</evidence>
<dbReference type="PANTHER" id="PTHR45453:SF2">
    <property type="entry name" value="HISTIDINE KINASE"/>
    <property type="match status" value="1"/>
</dbReference>
<dbReference type="GO" id="GO:0000155">
    <property type="term" value="F:phosphorelay sensor kinase activity"/>
    <property type="evidence" value="ECO:0007669"/>
    <property type="project" value="TreeGrafter"/>
</dbReference>
<evidence type="ECO:0000256" key="7">
    <source>
        <dbReference type="ARBA" id="ARBA00022777"/>
    </source>
</evidence>
<name>A0A136WD67_9FIRM</name>
<dbReference type="InterPro" id="IPR004358">
    <property type="entry name" value="Sig_transdc_His_kin-like_C"/>
</dbReference>
<comment type="subcellular location">
    <subcellularLocation>
        <location evidence="2">Cell membrane</location>
        <topology evidence="2">Multi-pass membrane protein</topology>
    </subcellularLocation>
</comment>
<keyword evidence="8 11" id="KW-1133">Transmembrane helix</keyword>
<dbReference type="SUPFAM" id="SSF55874">
    <property type="entry name" value="ATPase domain of HSP90 chaperone/DNA topoisomerase II/histidine kinase"/>
    <property type="match status" value="1"/>
</dbReference>
<dbReference type="Proteomes" id="UP000070539">
    <property type="component" value="Unassembled WGS sequence"/>
</dbReference>
<dbReference type="Pfam" id="PF02518">
    <property type="entry name" value="HATPase_c"/>
    <property type="match status" value="1"/>
</dbReference>
<evidence type="ECO:0000259" key="12">
    <source>
        <dbReference type="PROSITE" id="PS50109"/>
    </source>
</evidence>
<dbReference type="RefSeq" id="WP_066088639.1">
    <property type="nucleotide sequence ID" value="NZ_LRVM01000007.1"/>
</dbReference>
<proteinExistence type="predicted"/>
<dbReference type="Gene3D" id="3.30.565.10">
    <property type="entry name" value="Histidine kinase-like ATPase, C-terminal domain"/>
    <property type="match status" value="1"/>
</dbReference>
<keyword evidence="4" id="KW-1003">Cell membrane</keyword>
<keyword evidence="14" id="KW-1185">Reference proteome</keyword>
<evidence type="ECO:0000256" key="3">
    <source>
        <dbReference type="ARBA" id="ARBA00012438"/>
    </source>
</evidence>
<dbReference type="InterPro" id="IPR003594">
    <property type="entry name" value="HATPase_dom"/>
</dbReference>
<evidence type="ECO:0000256" key="10">
    <source>
        <dbReference type="ARBA" id="ARBA00023136"/>
    </source>
</evidence>
<gene>
    <name evidence="13" type="primary">graS</name>
    <name evidence="13" type="ORF">CLNEO_21260</name>
</gene>
<evidence type="ECO:0000256" key="1">
    <source>
        <dbReference type="ARBA" id="ARBA00000085"/>
    </source>
</evidence>
<dbReference type="GO" id="GO:0004721">
    <property type="term" value="F:phosphoprotein phosphatase activity"/>
    <property type="evidence" value="ECO:0007669"/>
    <property type="project" value="TreeGrafter"/>
</dbReference>
<dbReference type="InterPro" id="IPR005467">
    <property type="entry name" value="His_kinase_dom"/>
</dbReference>
<evidence type="ECO:0000313" key="14">
    <source>
        <dbReference type="Proteomes" id="UP000070539"/>
    </source>
</evidence>
<dbReference type="EMBL" id="LRVM01000007">
    <property type="protein sequence ID" value="KXL52430.1"/>
    <property type="molecule type" value="Genomic_DNA"/>
</dbReference>
<dbReference type="EC" id="2.7.13.3" evidence="3"/>
<evidence type="ECO:0000256" key="11">
    <source>
        <dbReference type="SAM" id="Phobius"/>
    </source>
</evidence>